<organism evidence="2 3">
    <name type="scientific">Aureibaculum flavum</name>
    <dbReference type="NCBI Taxonomy" id="2795986"/>
    <lineage>
        <taxon>Bacteria</taxon>
        <taxon>Pseudomonadati</taxon>
        <taxon>Bacteroidota</taxon>
        <taxon>Flavobacteriia</taxon>
        <taxon>Flavobacteriales</taxon>
        <taxon>Flavobacteriaceae</taxon>
        <taxon>Aureibaculum</taxon>
    </lineage>
</organism>
<dbReference type="Proteomes" id="UP000623301">
    <property type="component" value="Unassembled WGS sequence"/>
</dbReference>
<dbReference type="InterPro" id="IPR026341">
    <property type="entry name" value="T9SS_type_B"/>
</dbReference>
<feature type="chain" id="PRO_5046585979" evidence="1">
    <location>
        <begin position="24"/>
        <end position="387"/>
    </location>
</feature>
<dbReference type="Pfam" id="PF13585">
    <property type="entry name" value="CHU_C"/>
    <property type="match status" value="1"/>
</dbReference>
<comment type="caution">
    <text evidence="2">The sequence shown here is derived from an EMBL/GenBank/DDBJ whole genome shotgun (WGS) entry which is preliminary data.</text>
</comment>
<evidence type="ECO:0000313" key="2">
    <source>
        <dbReference type="EMBL" id="MBJ2176435.1"/>
    </source>
</evidence>
<reference evidence="2 3" key="1">
    <citation type="submission" date="2020-12" db="EMBL/GenBank/DDBJ databases">
        <title>Aureibaculum luteum sp. nov. and Aureibaculum flavum sp. nov., novel members of the family Flavobacteriaceae isolated from Antarctic intertidal sediments.</title>
        <authorList>
            <person name="He X."/>
            <person name="Zhang X."/>
        </authorList>
    </citation>
    <scope>NUCLEOTIDE SEQUENCE [LARGE SCALE GENOMIC DNA]</scope>
    <source>
        <strain evidence="2 3">A20</strain>
    </source>
</reference>
<keyword evidence="3" id="KW-1185">Reference proteome</keyword>
<keyword evidence="1" id="KW-0732">Signal</keyword>
<protein>
    <submittedName>
        <fullName evidence="2">Gliding motility-associated C-terminal domain-containing protein</fullName>
    </submittedName>
</protein>
<sequence>MSFIKIINLPIIAMLGLVQLTSAQEAFHNFGDIQIHDTGKIGFHTDLINDGVFNSNLGLAGFYGEDQLTVSGTSIAEFYNSEIDILDGLNLKTSMGVYNTLDFINGKVFTPRTDLDISLDFLQANYNGESDFEHVDGYAALFGDIDFTFPIGDEDKLRPLSISKPSSISTFKSAYFYEDPNSPTIFATLFDTNSFAPILSKVNDKEFWDLDGDQAVEVTLTWDLDSDIKNLTDDIELLRVVGWNNKTLRWDSLGRNDVSGDLEEGDITSISFVPDDYEVLTIASEPSGNDFTINTGFSPNGDGLNDHFEITGLDLSQENSIEVYDRWGELVYEKQNYDNTWGGISENSITVDKGIVVPVGTYYFILKLKDKVTNKVKTYRGWVYINY</sequence>
<dbReference type="RefSeq" id="WP_198843023.1">
    <property type="nucleotide sequence ID" value="NZ_JAEHFJ010000016.1"/>
</dbReference>
<evidence type="ECO:0000313" key="3">
    <source>
        <dbReference type="Proteomes" id="UP000623301"/>
    </source>
</evidence>
<accession>A0ABS0WWT2</accession>
<proteinExistence type="predicted"/>
<dbReference type="EMBL" id="JAEHFJ010000016">
    <property type="protein sequence ID" value="MBJ2176435.1"/>
    <property type="molecule type" value="Genomic_DNA"/>
</dbReference>
<feature type="signal peptide" evidence="1">
    <location>
        <begin position="1"/>
        <end position="23"/>
    </location>
</feature>
<evidence type="ECO:0000256" key="1">
    <source>
        <dbReference type="SAM" id="SignalP"/>
    </source>
</evidence>
<name>A0ABS0WWT2_9FLAO</name>
<gene>
    <name evidence="2" type="ORF">JBL43_19450</name>
</gene>
<dbReference type="NCBIfam" id="TIGR04131">
    <property type="entry name" value="Bac_Flav_CTERM"/>
    <property type="match status" value="1"/>
</dbReference>